<protein>
    <submittedName>
        <fullName evidence="2">Alpha/beta hydrolase</fullName>
    </submittedName>
</protein>
<evidence type="ECO:0000313" key="2">
    <source>
        <dbReference type="EMBL" id="QBR90418.1"/>
    </source>
</evidence>
<proteinExistence type="predicted"/>
<dbReference type="EMBL" id="CP038266">
    <property type="protein sequence ID" value="QBR90418.1"/>
    <property type="molecule type" value="Genomic_DNA"/>
</dbReference>
<name>A0ABX5SZ90_9MICO</name>
<gene>
    <name evidence="2" type="ORF">E4K62_18070</name>
</gene>
<dbReference type="InterPro" id="IPR050266">
    <property type="entry name" value="AB_hydrolase_sf"/>
</dbReference>
<evidence type="ECO:0000259" key="1">
    <source>
        <dbReference type="Pfam" id="PF00561"/>
    </source>
</evidence>
<dbReference type="SUPFAM" id="SSF53474">
    <property type="entry name" value="alpha/beta-Hydrolases"/>
    <property type="match status" value="1"/>
</dbReference>
<dbReference type="RefSeq" id="WP_135070362.1">
    <property type="nucleotide sequence ID" value="NZ_CP038266.1"/>
</dbReference>
<dbReference type="Pfam" id="PF00561">
    <property type="entry name" value="Abhydrolase_1"/>
    <property type="match status" value="1"/>
</dbReference>
<evidence type="ECO:0000313" key="3">
    <source>
        <dbReference type="Proteomes" id="UP000295748"/>
    </source>
</evidence>
<keyword evidence="2" id="KW-0378">Hydrolase</keyword>
<dbReference type="InterPro" id="IPR000073">
    <property type="entry name" value="AB_hydrolase_1"/>
</dbReference>
<accession>A0ABX5SZ90</accession>
<dbReference type="Gene3D" id="3.40.50.1820">
    <property type="entry name" value="alpha/beta hydrolase"/>
    <property type="match status" value="1"/>
</dbReference>
<dbReference type="PANTHER" id="PTHR43798">
    <property type="entry name" value="MONOACYLGLYCEROL LIPASE"/>
    <property type="match status" value="1"/>
</dbReference>
<sequence length="290" mass="31673">MSALFDPIIGRYVTLEIGGRPHRIYVEEAGSGTPLLCLHTAGADSRQWRGVMNDPEVTANHRVIAFDLPRHGKSSPPSGWSLDEPDYALTADAYIDTILAVSAALELDRPLVMGCSIGGRIVLHLAMRHPDLFGGVIGLQSGAHVEPYYDLEWLNRPDVHGGMVCAGIVSGLVGPEAPSADRWETLWHYMQGGPGVFKGDLYFYKQDGDIRETVSRIDTETCPVFLLSGEYDYSATPDDTRAVAAAIGTDEVTIMPGLGHFPMSENPAAFLTHFRPVLERADRARALRSR</sequence>
<keyword evidence="3" id="KW-1185">Reference proteome</keyword>
<dbReference type="Proteomes" id="UP000295748">
    <property type="component" value="Chromosome"/>
</dbReference>
<organism evidence="2 3">
    <name type="scientific">Microbacterium wangchenii</name>
    <dbReference type="NCBI Taxonomy" id="2541726"/>
    <lineage>
        <taxon>Bacteria</taxon>
        <taxon>Bacillati</taxon>
        <taxon>Actinomycetota</taxon>
        <taxon>Actinomycetes</taxon>
        <taxon>Micrococcales</taxon>
        <taxon>Microbacteriaceae</taxon>
        <taxon>Microbacterium</taxon>
    </lineage>
</organism>
<reference evidence="2 3" key="1">
    <citation type="submission" date="2019-03" db="EMBL/GenBank/DDBJ databases">
        <authorList>
            <person name="Dong K."/>
        </authorList>
    </citation>
    <scope>NUCLEOTIDE SEQUENCE [LARGE SCALE GENOMIC DNA]</scope>
    <source>
        <strain evidence="3">dk512</strain>
    </source>
</reference>
<dbReference type="GO" id="GO:0016787">
    <property type="term" value="F:hydrolase activity"/>
    <property type="evidence" value="ECO:0007669"/>
    <property type="project" value="UniProtKB-KW"/>
</dbReference>
<dbReference type="InterPro" id="IPR029058">
    <property type="entry name" value="AB_hydrolase_fold"/>
</dbReference>
<feature type="domain" description="AB hydrolase-1" evidence="1">
    <location>
        <begin position="34"/>
        <end position="141"/>
    </location>
</feature>